<evidence type="ECO:0000313" key="2">
    <source>
        <dbReference type="Proteomes" id="UP001566132"/>
    </source>
</evidence>
<dbReference type="AlphaFoldDB" id="A0ABD1EM95"/>
<reference evidence="1 2" key="1">
    <citation type="submission" date="2024-05" db="EMBL/GenBank/DDBJ databases">
        <title>Genetic variation in Jamaican populations of the coffee berry borer (Hypothenemus hampei).</title>
        <authorList>
            <person name="Errbii M."/>
            <person name="Myrie A."/>
        </authorList>
    </citation>
    <scope>NUCLEOTIDE SEQUENCE [LARGE SCALE GENOMIC DNA]</scope>
    <source>
        <strain evidence="1">JA-Hopewell-2020-01-JO</strain>
        <tissue evidence="1">Whole body</tissue>
    </source>
</reference>
<dbReference type="Proteomes" id="UP001566132">
    <property type="component" value="Unassembled WGS sequence"/>
</dbReference>
<proteinExistence type="predicted"/>
<dbReference type="EMBL" id="JBDJPC010000006">
    <property type="protein sequence ID" value="KAL1497581.1"/>
    <property type="molecule type" value="Genomic_DNA"/>
</dbReference>
<evidence type="ECO:0000313" key="1">
    <source>
        <dbReference type="EMBL" id="KAL1497581.1"/>
    </source>
</evidence>
<accession>A0ABD1EM95</accession>
<organism evidence="1 2">
    <name type="scientific">Hypothenemus hampei</name>
    <name type="common">Coffee berry borer</name>
    <dbReference type="NCBI Taxonomy" id="57062"/>
    <lineage>
        <taxon>Eukaryota</taxon>
        <taxon>Metazoa</taxon>
        <taxon>Ecdysozoa</taxon>
        <taxon>Arthropoda</taxon>
        <taxon>Hexapoda</taxon>
        <taxon>Insecta</taxon>
        <taxon>Pterygota</taxon>
        <taxon>Neoptera</taxon>
        <taxon>Endopterygota</taxon>
        <taxon>Coleoptera</taxon>
        <taxon>Polyphaga</taxon>
        <taxon>Cucujiformia</taxon>
        <taxon>Curculionidae</taxon>
        <taxon>Scolytinae</taxon>
        <taxon>Hypothenemus</taxon>
    </lineage>
</organism>
<keyword evidence="2" id="KW-1185">Reference proteome</keyword>
<name>A0ABD1EM95_HYPHA</name>
<sequence>MRLVRSQNVTIRREDVDNSGAAEAATSARGAHCIVPLIYDSGGTQCSDGAHEKRKGHYMWLKLAKDHNVSRGKDRNFMEQLKT</sequence>
<gene>
    <name evidence="1" type="ORF">ABEB36_008516</name>
</gene>
<comment type="caution">
    <text evidence="1">The sequence shown here is derived from an EMBL/GenBank/DDBJ whole genome shotgun (WGS) entry which is preliminary data.</text>
</comment>
<protein>
    <submittedName>
        <fullName evidence="1">Uncharacterized protein</fullName>
    </submittedName>
</protein>